<dbReference type="PANTHER" id="PTHR34309">
    <property type="entry name" value="SLR1406 PROTEIN"/>
    <property type="match status" value="1"/>
</dbReference>
<evidence type="ECO:0000313" key="2">
    <source>
        <dbReference type="Proteomes" id="UP000189369"/>
    </source>
</evidence>
<protein>
    <recommendedName>
        <fullName evidence="3">Heme-binding protein</fullName>
    </recommendedName>
</protein>
<dbReference type="STRING" id="643674.PAEH1_11650"/>
<dbReference type="RefSeq" id="WP_077734698.1">
    <property type="nucleotide sequence ID" value="NZ_JBGJLN010000005.1"/>
</dbReference>
<dbReference type="Pfam" id="PF03928">
    <property type="entry name" value="HbpS-like"/>
    <property type="match status" value="1"/>
</dbReference>
<sequence length="135" mass="14733">MFLTHLDCLNLAHWLHNTVSEDGLSPVCFAIADCSGDLIWFERMDQAPVQSITLAISKAYTAARLGIATTAFHAQLQQEHLQTQDYMDTQLTAVPGGTPLYGSDHRLIGAIGVSGRHTQNDQTLADAVATYFQSI</sequence>
<organism evidence="1 2">
    <name type="scientific">Paenalcaligenes hominis</name>
    <dbReference type="NCBI Taxonomy" id="643674"/>
    <lineage>
        <taxon>Bacteria</taxon>
        <taxon>Pseudomonadati</taxon>
        <taxon>Pseudomonadota</taxon>
        <taxon>Betaproteobacteria</taxon>
        <taxon>Burkholderiales</taxon>
        <taxon>Alcaligenaceae</taxon>
        <taxon>Paenalcaligenes</taxon>
    </lineage>
</organism>
<name>A0A1U9K1U2_9BURK</name>
<dbReference type="Proteomes" id="UP000189369">
    <property type="component" value="Chromosome"/>
</dbReference>
<dbReference type="SUPFAM" id="SSF143744">
    <property type="entry name" value="GlcG-like"/>
    <property type="match status" value="1"/>
</dbReference>
<dbReference type="KEGG" id="phn:PAEH1_11650"/>
<dbReference type="EMBL" id="CP019697">
    <property type="protein sequence ID" value="AQS52033.1"/>
    <property type="molecule type" value="Genomic_DNA"/>
</dbReference>
<dbReference type="PANTHER" id="PTHR34309:SF1">
    <property type="entry name" value="PROTEIN GLCG"/>
    <property type="match status" value="1"/>
</dbReference>
<evidence type="ECO:0000313" key="1">
    <source>
        <dbReference type="EMBL" id="AQS52033.1"/>
    </source>
</evidence>
<reference evidence="1 2" key="1">
    <citation type="submission" date="2017-01" db="EMBL/GenBank/DDBJ databases">
        <title>Complete Genome Sequence of Paenalcaligenes hominis, Isolated from a paraplegic Patient with neurogenic bladder.</title>
        <authorList>
            <person name="Mukhopadhyay R."/>
            <person name="Joaquin J."/>
            <person name="Hogue R."/>
            <person name="Kilaru A."/>
            <person name="Jospin G."/>
            <person name="Mars K."/>
            <person name="Eisen J.A."/>
            <person name="Chaturvedi V."/>
        </authorList>
    </citation>
    <scope>NUCLEOTIDE SEQUENCE [LARGE SCALE GENOMIC DNA]</scope>
    <source>
        <strain evidence="1 2">15S00501</strain>
    </source>
</reference>
<dbReference type="OrthoDB" id="1684899at2"/>
<dbReference type="InterPro" id="IPR038084">
    <property type="entry name" value="PduO/GlcC-like_sf"/>
</dbReference>
<dbReference type="InterPro" id="IPR005624">
    <property type="entry name" value="PduO/GlcC-like"/>
</dbReference>
<gene>
    <name evidence="1" type="ORF">PAEH1_11650</name>
</gene>
<accession>A0A1U9K1U2</accession>
<evidence type="ECO:0008006" key="3">
    <source>
        <dbReference type="Google" id="ProtNLM"/>
    </source>
</evidence>
<dbReference type="AlphaFoldDB" id="A0A1U9K1U2"/>
<dbReference type="InterPro" id="IPR052517">
    <property type="entry name" value="GlcG_carb_metab_protein"/>
</dbReference>
<dbReference type="Gene3D" id="3.30.450.150">
    <property type="entry name" value="Haem-degrading domain"/>
    <property type="match status" value="1"/>
</dbReference>
<proteinExistence type="predicted"/>